<proteinExistence type="predicted"/>
<feature type="non-terminal residue" evidence="2">
    <location>
        <position position="190"/>
    </location>
</feature>
<feature type="region of interest" description="Disordered" evidence="1">
    <location>
        <begin position="1"/>
        <end position="190"/>
    </location>
</feature>
<evidence type="ECO:0000256" key="1">
    <source>
        <dbReference type="SAM" id="MobiDB-lite"/>
    </source>
</evidence>
<feature type="compositionally biased region" description="Low complexity" evidence="1">
    <location>
        <begin position="39"/>
        <end position="52"/>
    </location>
</feature>
<organism evidence="2 3">
    <name type="scientific">Micromonospora globispora</name>
    <dbReference type="NCBI Taxonomy" id="1450148"/>
    <lineage>
        <taxon>Bacteria</taxon>
        <taxon>Bacillati</taxon>
        <taxon>Actinomycetota</taxon>
        <taxon>Actinomycetes</taxon>
        <taxon>Micromonosporales</taxon>
        <taxon>Micromonosporaceae</taxon>
        <taxon>Micromonospora</taxon>
    </lineage>
</organism>
<feature type="compositionally biased region" description="Low complexity" evidence="1">
    <location>
        <begin position="127"/>
        <end position="144"/>
    </location>
</feature>
<accession>A0A317JVT7</accession>
<evidence type="ECO:0000313" key="2">
    <source>
        <dbReference type="EMBL" id="PWU43582.1"/>
    </source>
</evidence>
<reference evidence="3" key="1">
    <citation type="submission" date="2018-05" db="EMBL/GenBank/DDBJ databases">
        <title>Micromonospora globispora sp. nov. and Micromonospora rugosa sp. nov., isolated from marine sediment.</title>
        <authorList>
            <person name="Carro L."/>
            <person name="Aysel V."/>
            <person name="Cetin D."/>
            <person name="Igual J.M."/>
            <person name="Klenk H.-P."/>
            <person name="Trujillo M.E."/>
            <person name="Sahin N."/>
        </authorList>
    </citation>
    <scope>NUCLEOTIDE SEQUENCE [LARGE SCALE GENOMIC DNA]</scope>
    <source>
        <strain evidence="3">S2904</strain>
    </source>
</reference>
<name>A0A317JVT7_9ACTN</name>
<dbReference type="AlphaFoldDB" id="A0A317JVT7"/>
<sequence>MPEPQPGTDRPADGSTPATGRDRDPVVSDEPTPSPASPPAGASSGPDGISAPNQAAVDASAATGDDSRTGGTDEARAADTTGDDNVPSPSGQDAATIDAGRPAAGGDRAETDGDPAPPASDYHAAPDEGATATADPAPPVVADGTVDRGTSAEQAGATPPDGQAGPGEETPTPAAPTAPVPARGSATVPA</sequence>
<gene>
    <name evidence="2" type="ORF">DLJ46_30625</name>
</gene>
<protein>
    <submittedName>
        <fullName evidence="2">Uncharacterized protein</fullName>
    </submittedName>
</protein>
<evidence type="ECO:0000313" key="3">
    <source>
        <dbReference type="Proteomes" id="UP000245683"/>
    </source>
</evidence>
<feature type="compositionally biased region" description="Basic and acidic residues" evidence="1">
    <location>
        <begin position="65"/>
        <end position="77"/>
    </location>
</feature>
<comment type="caution">
    <text evidence="2">The sequence shown here is derived from an EMBL/GenBank/DDBJ whole genome shotgun (WGS) entry which is preliminary data.</text>
</comment>
<dbReference type="EMBL" id="QGSV01000423">
    <property type="protein sequence ID" value="PWU43582.1"/>
    <property type="molecule type" value="Genomic_DNA"/>
</dbReference>
<dbReference type="Proteomes" id="UP000245683">
    <property type="component" value="Unassembled WGS sequence"/>
</dbReference>
<keyword evidence="3" id="KW-1185">Reference proteome</keyword>